<evidence type="ECO:0000313" key="3">
    <source>
        <dbReference type="Proteomes" id="UP000309667"/>
    </source>
</evidence>
<feature type="transmembrane region" description="Helical" evidence="1">
    <location>
        <begin position="208"/>
        <end position="231"/>
    </location>
</feature>
<dbReference type="EMBL" id="STGT01000001">
    <property type="protein sequence ID" value="THV17570.1"/>
    <property type="molecule type" value="Genomic_DNA"/>
</dbReference>
<feature type="transmembrane region" description="Helical" evidence="1">
    <location>
        <begin position="321"/>
        <end position="339"/>
    </location>
</feature>
<organism evidence="2 3">
    <name type="scientific">Rhizobium rhizophilum</name>
    <dbReference type="NCBI Taxonomy" id="1850373"/>
    <lineage>
        <taxon>Bacteria</taxon>
        <taxon>Pseudomonadati</taxon>
        <taxon>Pseudomonadota</taxon>
        <taxon>Alphaproteobacteria</taxon>
        <taxon>Hyphomicrobiales</taxon>
        <taxon>Rhizobiaceae</taxon>
        <taxon>Rhizobium/Agrobacterium group</taxon>
        <taxon>Rhizobium</taxon>
    </lineage>
</organism>
<feature type="transmembrane region" description="Helical" evidence="1">
    <location>
        <begin position="57"/>
        <end position="74"/>
    </location>
</feature>
<feature type="transmembrane region" description="Helical" evidence="1">
    <location>
        <begin position="281"/>
        <end position="301"/>
    </location>
</feature>
<keyword evidence="1" id="KW-0812">Transmembrane</keyword>
<comment type="caution">
    <text evidence="2">The sequence shown here is derived from an EMBL/GenBank/DDBJ whole genome shotgun (WGS) entry which is preliminary data.</text>
</comment>
<proteinExistence type="predicted"/>
<keyword evidence="1" id="KW-1133">Transmembrane helix</keyword>
<evidence type="ECO:0000313" key="2">
    <source>
        <dbReference type="EMBL" id="THV17570.1"/>
    </source>
</evidence>
<gene>
    <name evidence="2" type="ORF">E9677_02660</name>
</gene>
<dbReference type="InterPro" id="IPR025291">
    <property type="entry name" value="DUF4153"/>
</dbReference>
<name>A0ABY2R4H8_9HYPH</name>
<feature type="transmembrane region" description="Helical" evidence="1">
    <location>
        <begin position="122"/>
        <end position="144"/>
    </location>
</feature>
<dbReference type="Pfam" id="PF13687">
    <property type="entry name" value="DUF4153"/>
    <property type="match status" value="1"/>
</dbReference>
<feature type="transmembrane region" description="Helical" evidence="1">
    <location>
        <begin position="344"/>
        <end position="362"/>
    </location>
</feature>
<feature type="transmembrane region" description="Helical" evidence="1">
    <location>
        <begin position="156"/>
        <end position="179"/>
    </location>
</feature>
<feature type="transmembrane region" description="Helical" evidence="1">
    <location>
        <begin position="251"/>
        <end position="269"/>
    </location>
</feature>
<protein>
    <submittedName>
        <fullName evidence="2">DUF4173 domain-containing protein</fullName>
    </submittedName>
</protein>
<keyword evidence="1" id="KW-0472">Membrane</keyword>
<evidence type="ECO:0000256" key="1">
    <source>
        <dbReference type="SAM" id="Phobius"/>
    </source>
</evidence>
<keyword evidence="3" id="KW-1185">Reference proteome</keyword>
<sequence length="463" mass="50808">MFGQEPGLNRFLTCLLVAASLLLIAPSRNRTSAARVASVAILSLLPMIEAPTLSSWILASLGLVLLALAAGGLLPKDPTAIPATLARFVLKIPPRSFQGAGRLMQTRALPVTARGIGTELRFWILPLILGAVFVGLFAGANPLIERALEAIDLAAILNLIDLQRLSFWLMTAGLVWILLRPKLSRRFCRRSANQDIALVPPSVISEPVLFRALILFNLLFAIQTMLDMAYLWGGMELPEGMSHAEYAHRGAYPLVITALLAALFVLVAIPRGQGGAHTRLIRVLIYVWIAQNILLCLSAILRLDLYIAAYSLTGMRVAAGLWMLLVAVGLALILLRILFDKSNAWLFAMNAASLLVVLYGVAVTNIEGIIASYNVEHSRDLDGGGAWLDIEYLASLGPAALPALDTYLARASFRQLPDFRLLTMYNIRRDLAFEVKIRSEDWRSWTWRAHRLEKHLAGPAPLD</sequence>
<accession>A0ABY2R4H8</accession>
<dbReference type="Proteomes" id="UP000309667">
    <property type="component" value="Unassembled WGS sequence"/>
</dbReference>
<reference evidence="2 3" key="1">
    <citation type="submission" date="2019-04" db="EMBL/GenBank/DDBJ databases">
        <title>Genome sequence of strain 7209-2.</title>
        <authorList>
            <person name="Gao J."/>
            <person name="Sun J."/>
        </authorList>
    </citation>
    <scope>NUCLEOTIDE SEQUENCE [LARGE SCALE GENOMIC DNA]</scope>
    <source>
        <strain evidence="2 3">7209-2</strain>
    </source>
</reference>